<organism evidence="1 2">
    <name type="scientific">Micromonospora craterilacus</name>
    <dbReference type="NCBI Taxonomy" id="1655439"/>
    <lineage>
        <taxon>Bacteria</taxon>
        <taxon>Bacillati</taxon>
        <taxon>Actinomycetota</taxon>
        <taxon>Actinomycetes</taxon>
        <taxon>Micromonosporales</taxon>
        <taxon>Micromonosporaceae</taxon>
        <taxon>Micromonospora</taxon>
    </lineage>
</organism>
<dbReference type="AlphaFoldDB" id="A0A2W2E574"/>
<name>A0A2W2E574_9ACTN</name>
<evidence type="ECO:0000313" key="2">
    <source>
        <dbReference type="Proteomes" id="UP000248924"/>
    </source>
</evidence>
<evidence type="ECO:0000313" key="1">
    <source>
        <dbReference type="EMBL" id="PZG17461.1"/>
    </source>
</evidence>
<comment type="caution">
    <text evidence="1">The sequence shown here is derived from an EMBL/GenBank/DDBJ whole genome shotgun (WGS) entry which is preliminary data.</text>
</comment>
<dbReference type="Proteomes" id="UP000248924">
    <property type="component" value="Unassembled WGS sequence"/>
</dbReference>
<sequence length="159" mass="16438">MALYLVGTFAFGVALGGVGVAKFQERRTQQAQAATVAVDAIAGPTSEGTRRDGNAEVDAKLTVVNAGSIPVVVRFVGARETGVLVRDTGQSLLLLPGSTGGTDVRLIVDCRLASPDPLPMRFSVQTPDQGATELTTPVEISAWHERADAFCNASPAATG</sequence>
<accession>A0A2W2E574</accession>
<gene>
    <name evidence="1" type="ORF">C1I95_15490</name>
</gene>
<proteinExistence type="predicted"/>
<dbReference type="EMBL" id="POTY01000087">
    <property type="protein sequence ID" value="PZG17461.1"/>
    <property type="molecule type" value="Genomic_DNA"/>
</dbReference>
<protein>
    <submittedName>
        <fullName evidence="1">Uncharacterized protein</fullName>
    </submittedName>
</protein>
<reference evidence="1 2" key="1">
    <citation type="submission" date="2018-01" db="EMBL/GenBank/DDBJ databases">
        <title>Draft genome sequence of Jishengella sp. NA12.</title>
        <authorList>
            <person name="Sahin N."/>
            <person name="Ay H."/>
            <person name="Saygin H."/>
        </authorList>
    </citation>
    <scope>NUCLEOTIDE SEQUENCE [LARGE SCALE GENOMIC DNA]</scope>
    <source>
        <strain evidence="1 2">NA12</strain>
    </source>
</reference>
<keyword evidence="2" id="KW-1185">Reference proteome</keyword>